<dbReference type="RefSeq" id="WP_127344088.1">
    <property type="nucleotide sequence ID" value="NZ_RJJX01000015.1"/>
</dbReference>
<dbReference type="InterPro" id="IPR011047">
    <property type="entry name" value="Quinoprotein_ADH-like_sf"/>
</dbReference>
<gene>
    <name evidence="1" type="ORF">DLK05_11310</name>
</gene>
<sequence length="424" mass="47709">MKTSNILFKTLIISIYAFLTYACDDQIKHEYTINEPIYMSKADFKNAVKSEAPKPMQETGKIYFYKDYILVNEKYQGIHVFDNSDPSNPEQTAFITIPGNIDMAVQDDILYADSYSDLLAINISDINTLKEIKQFNNVFYYSLPPTGNNYRLGSIDPEKGVVVGWNVKRISEDYEEPHYYPYLDDLVFSNSENSASGKAISSSTGKAGSMARFMIYANTLYTLNSSNALDIYDISDLKHITKQGNISVNWDIETIFAYKQNLFFGAQSGMYIYDITNPLSPQFISQYPHFRSCDPVVVDNNTAYITLRAGNFCGQNTSQLDVVDLSDITTPTLIKSYQMQNPYGLGVDGDLLFVCDGTGLKIYNKTDPLQIGSNLLSTFTDINPYDVIPLESILVVVSSDGLYQYDYSDINNIQLLSAITIPEN</sequence>
<keyword evidence="2" id="KW-1185">Reference proteome</keyword>
<evidence type="ECO:0000313" key="1">
    <source>
        <dbReference type="EMBL" id="RUT77783.1"/>
    </source>
</evidence>
<accession>A0A434ATN7</accession>
<dbReference type="PROSITE" id="PS51257">
    <property type="entry name" value="PROKAR_LIPOPROTEIN"/>
    <property type="match status" value="1"/>
</dbReference>
<dbReference type="OrthoDB" id="1521841at2"/>
<proteinExistence type="predicted"/>
<dbReference type="Proteomes" id="UP000282985">
    <property type="component" value="Unassembled WGS sequence"/>
</dbReference>
<dbReference type="SUPFAM" id="SSF50998">
    <property type="entry name" value="Quinoprotein alcohol dehydrogenase-like"/>
    <property type="match status" value="1"/>
</dbReference>
<protein>
    <recommendedName>
        <fullName evidence="3">LVIVD repeat-containing protein</fullName>
    </recommendedName>
</protein>
<evidence type="ECO:0008006" key="3">
    <source>
        <dbReference type="Google" id="ProtNLM"/>
    </source>
</evidence>
<organism evidence="1 2">
    <name type="scientific">Ancylomarina longa</name>
    <dbReference type="NCBI Taxonomy" id="2487017"/>
    <lineage>
        <taxon>Bacteria</taxon>
        <taxon>Pseudomonadati</taxon>
        <taxon>Bacteroidota</taxon>
        <taxon>Bacteroidia</taxon>
        <taxon>Marinilabiliales</taxon>
        <taxon>Marinifilaceae</taxon>
        <taxon>Ancylomarina</taxon>
    </lineage>
</organism>
<name>A0A434ATN7_9BACT</name>
<dbReference type="EMBL" id="RJJX01000015">
    <property type="protein sequence ID" value="RUT77783.1"/>
    <property type="molecule type" value="Genomic_DNA"/>
</dbReference>
<comment type="caution">
    <text evidence="1">The sequence shown here is derived from an EMBL/GenBank/DDBJ whole genome shotgun (WGS) entry which is preliminary data.</text>
</comment>
<evidence type="ECO:0000313" key="2">
    <source>
        <dbReference type="Proteomes" id="UP000282985"/>
    </source>
</evidence>
<reference evidence="1 2" key="1">
    <citation type="submission" date="2018-11" db="EMBL/GenBank/DDBJ databases">
        <title>Parancylomarina longa gen. nov., sp. nov., isolated from sediments of southern Okinawa.</title>
        <authorList>
            <person name="Fu T."/>
        </authorList>
    </citation>
    <scope>NUCLEOTIDE SEQUENCE [LARGE SCALE GENOMIC DNA]</scope>
    <source>
        <strain evidence="1 2">T3-2 S1-C</strain>
    </source>
</reference>
<dbReference type="AlphaFoldDB" id="A0A434ATN7"/>